<dbReference type="EMBL" id="LXEX01000031">
    <property type="protein sequence ID" value="OAT58968.1"/>
    <property type="molecule type" value="Genomic_DNA"/>
</dbReference>
<dbReference type="AlphaFoldDB" id="A0AA91EGM9"/>
<dbReference type="Pfam" id="PF21722">
    <property type="entry name" value="Gly_rich_2"/>
    <property type="match status" value="1"/>
</dbReference>
<comment type="caution">
    <text evidence="2">The sequence shown here is derived from an EMBL/GenBank/DDBJ whole genome shotgun (WGS) entry which is preliminary data.</text>
</comment>
<keyword evidence="3" id="KW-1185">Reference proteome</keyword>
<evidence type="ECO:0000313" key="2">
    <source>
        <dbReference type="EMBL" id="OAT58968.1"/>
    </source>
</evidence>
<dbReference type="InterPro" id="IPR049304">
    <property type="entry name" value="Gly_rich_dom"/>
</dbReference>
<sequence length="329" mass="31903">MKDVINPINTSDGLFHDGDQSTGALGTIVSAKFQNDVQSAVQNTQKEIISVIKAANPAVVLDQTKSDQLLTALKSLFLQTSNRFSEIAAAGPSALALALANLGLCDGTGYVGRMLSAPRVFLASGLYTPTPGTRYIRIRMTGAGAAGAGSSACAAGYSSIGGSGGPGAYLEVFLPVPASATITIGAAGIGTTGNVAGGNGGTTSFVAPGISISCPGGTGGVAPVMSSAVFMVQGQAAASPSVTGSVTTLTANGGVWSAEGMSLTPTTARSGCGGSNQMGTGANGVVGGPGLTPYAGFGGGGSGAVSLSSGVAYTGGNGLPGMMEIEEYA</sequence>
<protein>
    <submittedName>
        <fullName evidence="2">PE-PGRS family protein</fullName>
    </submittedName>
</protein>
<evidence type="ECO:0000259" key="1">
    <source>
        <dbReference type="Pfam" id="PF21722"/>
    </source>
</evidence>
<reference evidence="2 3" key="1">
    <citation type="submission" date="2016-04" db="EMBL/GenBank/DDBJ databases">
        <title>ATOL: Assembling a taxonomically balanced genome-scale reconstruction of the evolutionary history of the Enterobacteriaceae.</title>
        <authorList>
            <person name="Plunkett G.III."/>
            <person name="Neeno-Eckwall E.C."/>
            <person name="Glasner J.D."/>
            <person name="Perna N.T."/>
        </authorList>
    </citation>
    <scope>NUCLEOTIDE SEQUENCE [LARGE SCALE GENOMIC DNA]</scope>
    <source>
        <strain evidence="2 3">ATCC 12841</strain>
    </source>
</reference>
<dbReference type="RefSeq" id="WP_061552893.1">
    <property type="nucleotide sequence ID" value="NZ_LXEX01000031.1"/>
</dbReference>
<proteinExistence type="predicted"/>
<feature type="domain" description="Glycine-rich" evidence="1">
    <location>
        <begin position="127"/>
        <end position="321"/>
    </location>
</feature>
<accession>A0AA91EGM9</accession>
<name>A0AA91EGM9_9GAMM</name>
<organism evidence="2 3">
    <name type="scientific">Obesumbacterium proteus ATCC 12841</name>
    <dbReference type="NCBI Taxonomy" id="1354268"/>
    <lineage>
        <taxon>Bacteria</taxon>
        <taxon>Pseudomonadati</taxon>
        <taxon>Pseudomonadota</taxon>
        <taxon>Gammaproteobacteria</taxon>
        <taxon>Enterobacterales</taxon>
        <taxon>Hafniaceae</taxon>
        <taxon>Obesumbacterium</taxon>
    </lineage>
</organism>
<evidence type="ECO:0000313" key="3">
    <source>
        <dbReference type="Proteomes" id="UP000078431"/>
    </source>
</evidence>
<dbReference type="Proteomes" id="UP000078431">
    <property type="component" value="Unassembled WGS sequence"/>
</dbReference>
<gene>
    <name evidence="2" type="ORF">M993_02271</name>
</gene>